<dbReference type="AlphaFoldDB" id="A0A813TN21"/>
<dbReference type="InterPro" id="IPR001841">
    <property type="entry name" value="Znf_RING"/>
</dbReference>
<dbReference type="Proteomes" id="UP000663829">
    <property type="component" value="Unassembled WGS sequence"/>
</dbReference>
<feature type="domain" description="RING-type" evidence="4">
    <location>
        <begin position="453"/>
        <end position="494"/>
    </location>
</feature>
<evidence type="ECO:0000256" key="3">
    <source>
        <dbReference type="PROSITE-ProRule" id="PRU00175"/>
    </source>
</evidence>
<evidence type="ECO:0000256" key="2">
    <source>
        <dbReference type="ARBA" id="ARBA00022833"/>
    </source>
</evidence>
<dbReference type="InterPro" id="IPR013083">
    <property type="entry name" value="Znf_RING/FYVE/PHD"/>
</dbReference>
<dbReference type="Proteomes" id="UP000681722">
    <property type="component" value="Unassembled WGS sequence"/>
</dbReference>
<dbReference type="OrthoDB" id="8062037at2759"/>
<keyword evidence="1 3" id="KW-0479">Metal-binding</keyword>
<dbReference type="Proteomes" id="UP000677228">
    <property type="component" value="Unassembled WGS sequence"/>
</dbReference>
<protein>
    <recommendedName>
        <fullName evidence="4">RING-type domain-containing protein</fullName>
    </recommendedName>
</protein>
<sequence>MEQQRTKQSNRSLRRNNLNESITLLSQSTNDVQNSGCENETFQHHKPVMTIPSNQLSSTPSSVGKHRLLLDMPSPSIMLIPIQDHRQIVADNDDLFLTRQLLSQQKSTRKRTYNQTTIENDNDEQLVLHDDYFNQRQQQLTNHLLSKRTRYEKLNEVENQPPIIKHKSMHQKQQEQQQMDSLNSYIHDELARQNRGRYPMTHDMPPSYFPSQIPLSNFNSSLFSVDQTTNWIKHPISYYRTNSAPNHYPRLPHSQQQLQTPAFPYRREIPIDVVRSLSPTLTAYDDDEQAILRNIVPTTSQMNSMLMRRNENSINTTTTLTANNKNDCVRNGNISPTYSETSSETSSTCSSDENYLIQQRCRANSIGRNAHWRTYRERENYEALLDLAEKLSDPNRFNQFDVRQFFSYRYKAPNTSTSCDEVPTIRRSGRISPQNRHTITPPINPTSSTQTACVICMCPFKNRQCIRQLPCGHEYHSKCIQKWLDMNNTCPLCRQDWRGLVYQTM</sequence>
<dbReference type="GO" id="GO:0008270">
    <property type="term" value="F:zinc ion binding"/>
    <property type="evidence" value="ECO:0007669"/>
    <property type="project" value="UniProtKB-KW"/>
</dbReference>
<evidence type="ECO:0000313" key="8">
    <source>
        <dbReference type="EMBL" id="CAF4007093.1"/>
    </source>
</evidence>
<dbReference type="GO" id="GO:0016567">
    <property type="term" value="P:protein ubiquitination"/>
    <property type="evidence" value="ECO:0007669"/>
    <property type="project" value="TreeGrafter"/>
</dbReference>
<dbReference type="Pfam" id="PF13639">
    <property type="entry name" value="zf-RING_2"/>
    <property type="match status" value="1"/>
</dbReference>
<dbReference type="EMBL" id="CAJNOQ010000519">
    <property type="protein sequence ID" value="CAF0810586.1"/>
    <property type="molecule type" value="Genomic_DNA"/>
</dbReference>
<name>A0A813TN21_9BILA</name>
<evidence type="ECO:0000256" key="1">
    <source>
        <dbReference type="ARBA" id="ARBA00022771"/>
    </source>
</evidence>
<proteinExistence type="predicted"/>
<keyword evidence="9" id="KW-1185">Reference proteome</keyword>
<keyword evidence="1 3" id="KW-0863">Zinc-finger</keyword>
<dbReference type="SMART" id="SM00184">
    <property type="entry name" value="RING"/>
    <property type="match status" value="1"/>
</dbReference>
<gene>
    <name evidence="5" type="ORF">GPM918_LOCUS4007</name>
    <name evidence="6" type="ORF">OVA965_LOCUS23792</name>
    <name evidence="7" type="ORF">SRO942_LOCUS4007</name>
    <name evidence="8" type="ORF">TMI583_LOCUS24509</name>
</gene>
<dbReference type="PANTHER" id="PTHR46171:SF3">
    <property type="entry name" value="GH10160P"/>
    <property type="match status" value="1"/>
</dbReference>
<keyword evidence="2" id="KW-0862">Zinc</keyword>
<accession>A0A813TN21</accession>
<dbReference type="Gene3D" id="3.30.40.10">
    <property type="entry name" value="Zinc/RING finger domain, C3HC4 (zinc finger)"/>
    <property type="match status" value="1"/>
</dbReference>
<dbReference type="GO" id="GO:0061630">
    <property type="term" value="F:ubiquitin protein ligase activity"/>
    <property type="evidence" value="ECO:0007669"/>
    <property type="project" value="TreeGrafter"/>
</dbReference>
<organism evidence="5 9">
    <name type="scientific">Didymodactylos carnosus</name>
    <dbReference type="NCBI Taxonomy" id="1234261"/>
    <lineage>
        <taxon>Eukaryota</taxon>
        <taxon>Metazoa</taxon>
        <taxon>Spiralia</taxon>
        <taxon>Gnathifera</taxon>
        <taxon>Rotifera</taxon>
        <taxon>Eurotatoria</taxon>
        <taxon>Bdelloidea</taxon>
        <taxon>Philodinida</taxon>
        <taxon>Philodinidae</taxon>
        <taxon>Didymodactylos</taxon>
    </lineage>
</organism>
<dbReference type="SUPFAM" id="SSF57850">
    <property type="entry name" value="RING/U-box"/>
    <property type="match status" value="1"/>
</dbReference>
<dbReference type="EMBL" id="CAJNOK010014060">
    <property type="protein sequence ID" value="CAF1196885.1"/>
    <property type="molecule type" value="Genomic_DNA"/>
</dbReference>
<dbReference type="PROSITE" id="PS50089">
    <property type="entry name" value="ZF_RING_2"/>
    <property type="match status" value="1"/>
</dbReference>
<evidence type="ECO:0000313" key="7">
    <source>
        <dbReference type="EMBL" id="CAF3596216.1"/>
    </source>
</evidence>
<dbReference type="PANTHER" id="PTHR46171">
    <property type="entry name" value="GH10160P"/>
    <property type="match status" value="1"/>
</dbReference>
<dbReference type="EMBL" id="CAJOBA010035587">
    <property type="protein sequence ID" value="CAF4007093.1"/>
    <property type="molecule type" value="Genomic_DNA"/>
</dbReference>
<evidence type="ECO:0000313" key="6">
    <source>
        <dbReference type="EMBL" id="CAF1196885.1"/>
    </source>
</evidence>
<evidence type="ECO:0000313" key="5">
    <source>
        <dbReference type="EMBL" id="CAF0810586.1"/>
    </source>
</evidence>
<dbReference type="EMBL" id="CAJOBC010000519">
    <property type="protein sequence ID" value="CAF3596216.1"/>
    <property type="molecule type" value="Genomic_DNA"/>
</dbReference>
<comment type="caution">
    <text evidence="5">The sequence shown here is derived from an EMBL/GenBank/DDBJ whole genome shotgun (WGS) entry which is preliminary data.</text>
</comment>
<dbReference type="Proteomes" id="UP000682733">
    <property type="component" value="Unassembled WGS sequence"/>
</dbReference>
<evidence type="ECO:0000313" key="9">
    <source>
        <dbReference type="Proteomes" id="UP000663829"/>
    </source>
</evidence>
<evidence type="ECO:0000259" key="4">
    <source>
        <dbReference type="PROSITE" id="PS50089"/>
    </source>
</evidence>
<reference evidence="5" key="1">
    <citation type="submission" date="2021-02" db="EMBL/GenBank/DDBJ databases">
        <authorList>
            <person name="Nowell W R."/>
        </authorList>
    </citation>
    <scope>NUCLEOTIDE SEQUENCE</scope>
</reference>